<dbReference type="PROSITE" id="PS00383">
    <property type="entry name" value="TYR_PHOSPHATASE_1"/>
    <property type="match status" value="1"/>
</dbReference>
<dbReference type="Proteomes" id="UP001651158">
    <property type="component" value="Unassembled WGS sequence"/>
</dbReference>
<feature type="compositionally biased region" description="Low complexity" evidence="1">
    <location>
        <begin position="410"/>
        <end position="427"/>
    </location>
</feature>
<feature type="compositionally biased region" description="Basic residues" evidence="1">
    <location>
        <begin position="818"/>
        <end position="829"/>
    </location>
</feature>
<feature type="compositionally biased region" description="Acidic residues" evidence="1">
    <location>
        <begin position="595"/>
        <end position="613"/>
    </location>
</feature>
<feature type="region of interest" description="Disordered" evidence="1">
    <location>
        <begin position="557"/>
        <end position="613"/>
    </location>
</feature>
<dbReference type="InterPro" id="IPR036273">
    <property type="entry name" value="CRAL/TRIO_N_dom_sf"/>
</dbReference>
<feature type="compositionally biased region" description="Polar residues" evidence="1">
    <location>
        <begin position="1132"/>
        <end position="1142"/>
    </location>
</feature>
<evidence type="ECO:0000313" key="5">
    <source>
        <dbReference type="EMBL" id="KAL5110833.1"/>
    </source>
</evidence>
<accession>A0ABR4QMM0</accession>
<dbReference type="InterPro" id="IPR000387">
    <property type="entry name" value="Tyr_Pase_dom"/>
</dbReference>
<reference evidence="5 6" key="1">
    <citation type="journal article" date="2022" name="Front. Cell. Infect. Microbiol.">
        <title>The Genomes of Two Strains of Taenia crassiceps the Animal Model for the Study of Human Cysticercosis.</title>
        <authorList>
            <person name="Bobes R.J."/>
            <person name="Estrada K."/>
            <person name="Rios-Valencia D.G."/>
            <person name="Calderon-Gallegos A."/>
            <person name="de la Torre P."/>
            <person name="Carrero J.C."/>
            <person name="Sanchez-Flores A."/>
            <person name="Laclette J.P."/>
        </authorList>
    </citation>
    <scope>NUCLEOTIDE SEQUENCE [LARGE SCALE GENOMIC DNA]</scope>
    <source>
        <strain evidence="5">WFUcys</strain>
    </source>
</reference>
<dbReference type="InterPro" id="IPR000242">
    <property type="entry name" value="PTP_cat"/>
</dbReference>
<proteinExistence type="predicted"/>
<evidence type="ECO:0000256" key="1">
    <source>
        <dbReference type="SAM" id="MobiDB-lite"/>
    </source>
</evidence>
<dbReference type="PROSITE" id="PS50191">
    <property type="entry name" value="CRAL_TRIO"/>
    <property type="match status" value="1"/>
</dbReference>
<feature type="domain" description="Tyrosine specific protein phosphatases" evidence="3">
    <location>
        <begin position="894"/>
        <end position="981"/>
    </location>
</feature>
<name>A0ABR4QMM0_9CEST</name>
<dbReference type="SUPFAM" id="SSF46938">
    <property type="entry name" value="CRAL/TRIO N-terminal domain"/>
    <property type="match status" value="1"/>
</dbReference>
<dbReference type="InterPro" id="IPR029021">
    <property type="entry name" value="Prot-tyrosine_phosphatase-like"/>
</dbReference>
<dbReference type="EMBL" id="JAKROA010000002">
    <property type="protein sequence ID" value="KAL5110833.1"/>
    <property type="molecule type" value="Genomic_DNA"/>
</dbReference>
<dbReference type="SMART" id="SM00516">
    <property type="entry name" value="SEC14"/>
    <property type="match status" value="1"/>
</dbReference>
<dbReference type="SUPFAM" id="SSF52087">
    <property type="entry name" value="CRAL/TRIO domain"/>
    <property type="match status" value="1"/>
</dbReference>
<dbReference type="PROSITE" id="PS50056">
    <property type="entry name" value="TYR_PHOSPHATASE_2"/>
    <property type="match status" value="1"/>
</dbReference>
<evidence type="ECO:0000313" key="6">
    <source>
        <dbReference type="Proteomes" id="UP001651158"/>
    </source>
</evidence>
<protein>
    <submittedName>
        <fullName evidence="5">Tyrosine-protein phosphatase non-receptor type 9</fullName>
    </submittedName>
</protein>
<dbReference type="Pfam" id="PF00102">
    <property type="entry name" value="Y_phosphatase"/>
    <property type="match status" value="2"/>
</dbReference>
<dbReference type="InterPro" id="IPR036865">
    <property type="entry name" value="CRAL-TRIO_dom_sf"/>
</dbReference>
<dbReference type="Gene3D" id="3.40.525.10">
    <property type="entry name" value="CRAL-TRIO lipid binding domain"/>
    <property type="match status" value="1"/>
</dbReference>
<feature type="compositionally biased region" description="Basic and acidic residues" evidence="1">
    <location>
        <begin position="564"/>
        <end position="594"/>
    </location>
</feature>
<evidence type="ECO:0000259" key="3">
    <source>
        <dbReference type="PROSITE" id="PS50056"/>
    </source>
</evidence>
<feature type="region of interest" description="Disordered" evidence="1">
    <location>
        <begin position="499"/>
        <end position="529"/>
    </location>
</feature>
<dbReference type="SUPFAM" id="SSF52799">
    <property type="entry name" value="(Phosphotyrosine protein) phosphatases II"/>
    <property type="match status" value="1"/>
</dbReference>
<dbReference type="PRINTS" id="PR00700">
    <property type="entry name" value="PRTYPHPHTASE"/>
</dbReference>
<feature type="region of interest" description="Disordered" evidence="1">
    <location>
        <begin position="800"/>
        <end position="835"/>
    </location>
</feature>
<dbReference type="Gene3D" id="3.90.190.10">
    <property type="entry name" value="Protein tyrosine phosphatase superfamily"/>
    <property type="match status" value="1"/>
</dbReference>
<sequence length="1158" mass="125043">MSFCETNGDALHQKCSYPFTLSTKEKECVEKLLSHIGTSSAVADNDYRAFRFLAARKFNVQEAIELFHSYENDNDLSGARVAQFFVRLHRPTRSTHKAFLQSVMFQLNAALRKETAVRNGIILIYDMTNAKYSNFDADLSKKLFNMLKSCYPIRLRRIIVLTAPFWFRASFQLLRVFIKEELRDRVHVLRPSPGSRLASLSNPDPVAAQKAHFTWLLTALSETVIAPNELFPGPGFAMRQPSAAISAFFDASNNGSGGGSSSSTIDRSGRSSPSASEAGEETATVGPMNEDEGLMAEIGCCSPNWDPFALSSSQSSDAESTGLPVNPAIGSAGVDADGIAVARNNVMSMSCSPVLSATPITFSVNGEICNDRPRTTRMGQEPFRDPAGTPTPPAIPKFGSPLNGGRVDSDPAATPTSETAPSTAACTGGSNYTPSGKRWVAQQAPLAPQDDFAVPVLDDSSSTIRKGKCFKKTAGPLYAPSTTGLTIVHPSDLIPSWALNRPTGPSIQVGPHQGTGGLQQPKDDPQPDKFYCTGEAFSAAHSSPSSSRLCSRVLQSPLTQVESDPTKARVDGFLKDSDSDIDKGDDDSRIRDEAPSEEEVDKDDYDDGEDEGAVDLDLDSLWMTIDQLISHVAELGSGGLIEEYSAMCSIKTDDPCTAFRHPGNSSKNRYVDVTCLEHSRVQLRSHQYITGQPTSPIPTTTAAATSGEKAAKTEKQVPIYIHANWVDSYRQRNAFICTQGPLQETAGDFWCMIWNYNVPAIVMITRCYESQRCKCFQYWPPVDGQSLRFTAISSSSSTMVTPGTGWSGGGTSGTMASSKKKPHPGRPRRSASEVSNSSKFVFEVTNVASHPGDDYTRTKLRLKEVKSGQSRIVNHYAFHSWPDHGVPSDSSALLELLNTVQIEYAATINRELGYTNAYDTPIPPPPIVVHCSAGIGRTGTFIALDVSTKQLMELGLVNVPLTVARIRSQRSGCVQVSTQYLFVYRALIDFAVAHGLVAVEAAGVAVRLLATPVRTPIPSLPPFSSTSSLPMDASLLSVLATGVGSSDATDPVLFNTLMRCLRSQMATGEAENANDHRVSTEFDYEMEEMHAAAEEGESDDEPRPEEEMGEKEPAALGSEVNVVPSVVKATAEQPSDQQMASATVATPVVLGLEESTAF</sequence>
<dbReference type="InterPro" id="IPR050348">
    <property type="entry name" value="Protein-Tyr_Phosphatase"/>
</dbReference>
<evidence type="ECO:0000259" key="2">
    <source>
        <dbReference type="PROSITE" id="PS50055"/>
    </source>
</evidence>
<feature type="region of interest" description="Disordered" evidence="1">
    <location>
        <begin position="371"/>
        <end position="431"/>
    </location>
</feature>
<dbReference type="InterPro" id="IPR011074">
    <property type="entry name" value="CRAL/TRIO_N_dom"/>
</dbReference>
<dbReference type="PROSITE" id="PS50055">
    <property type="entry name" value="TYR_PHOSPHATASE_PTP"/>
    <property type="match status" value="1"/>
</dbReference>
<feature type="region of interest" description="Disordered" evidence="1">
    <location>
        <begin position="256"/>
        <end position="288"/>
    </location>
</feature>
<feature type="compositionally biased region" description="Acidic residues" evidence="1">
    <location>
        <begin position="1094"/>
        <end position="1109"/>
    </location>
</feature>
<dbReference type="PANTHER" id="PTHR19134">
    <property type="entry name" value="RECEPTOR-TYPE TYROSINE-PROTEIN PHOSPHATASE"/>
    <property type="match status" value="1"/>
</dbReference>
<dbReference type="PANTHER" id="PTHR19134:SF534">
    <property type="entry name" value="LD27988P"/>
    <property type="match status" value="1"/>
</dbReference>
<feature type="domain" description="CRAL-TRIO" evidence="4">
    <location>
        <begin position="26"/>
        <end position="221"/>
    </location>
</feature>
<organism evidence="5 6">
    <name type="scientific">Taenia crassiceps</name>
    <dbReference type="NCBI Taxonomy" id="6207"/>
    <lineage>
        <taxon>Eukaryota</taxon>
        <taxon>Metazoa</taxon>
        <taxon>Spiralia</taxon>
        <taxon>Lophotrochozoa</taxon>
        <taxon>Platyhelminthes</taxon>
        <taxon>Cestoda</taxon>
        <taxon>Eucestoda</taxon>
        <taxon>Cyclophyllidea</taxon>
        <taxon>Taeniidae</taxon>
        <taxon>Taenia</taxon>
    </lineage>
</organism>
<dbReference type="Pfam" id="PF00650">
    <property type="entry name" value="CRAL_TRIO"/>
    <property type="match status" value="1"/>
</dbReference>
<dbReference type="CDD" id="cd00170">
    <property type="entry name" value="SEC14"/>
    <property type="match status" value="1"/>
</dbReference>
<dbReference type="InterPro" id="IPR003595">
    <property type="entry name" value="Tyr_Pase_cat"/>
</dbReference>
<dbReference type="SMART" id="SM00194">
    <property type="entry name" value="PTPc"/>
    <property type="match status" value="1"/>
</dbReference>
<evidence type="ECO:0000259" key="4">
    <source>
        <dbReference type="PROSITE" id="PS50191"/>
    </source>
</evidence>
<comment type="caution">
    <text evidence="5">The sequence shown here is derived from an EMBL/GenBank/DDBJ whole genome shotgun (WGS) entry which is preliminary data.</text>
</comment>
<dbReference type="InterPro" id="IPR016130">
    <property type="entry name" value="Tyr_Pase_AS"/>
</dbReference>
<dbReference type="InterPro" id="IPR001251">
    <property type="entry name" value="CRAL-TRIO_dom"/>
</dbReference>
<feature type="region of interest" description="Disordered" evidence="1">
    <location>
        <begin position="1089"/>
        <end position="1142"/>
    </location>
</feature>
<feature type="compositionally biased region" description="Low complexity" evidence="1">
    <location>
        <begin position="261"/>
        <end position="274"/>
    </location>
</feature>
<feature type="domain" description="Tyrosine-protein phosphatase" evidence="2">
    <location>
        <begin position="640"/>
        <end position="990"/>
    </location>
</feature>
<keyword evidence="6" id="KW-1185">Reference proteome</keyword>
<dbReference type="SMART" id="SM01100">
    <property type="entry name" value="CRAL_TRIO_N"/>
    <property type="match status" value="1"/>
</dbReference>
<dbReference type="SMART" id="SM00404">
    <property type="entry name" value="PTPc_motif"/>
    <property type="match status" value="1"/>
</dbReference>
<gene>
    <name evidence="5" type="ORF">TcWFU_008698</name>
</gene>